<dbReference type="PROSITE" id="PS00211">
    <property type="entry name" value="ABC_TRANSPORTER_1"/>
    <property type="match status" value="1"/>
</dbReference>
<feature type="domain" description="ABC transporter" evidence="8">
    <location>
        <begin position="4"/>
        <end position="244"/>
    </location>
</feature>
<dbReference type="FunFam" id="3.40.50.300:FF:000032">
    <property type="entry name" value="Export ABC transporter ATP-binding protein"/>
    <property type="match status" value="1"/>
</dbReference>
<reference evidence="9 10" key="1">
    <citation type="submission" date="2019-01" db="EMBL/GenBank/DDBJ databases">
        <title>Zoogloea oleivorans genome sequencing and assembly.</title>
        <authorList>
            <person name="Tancsics A."/>
            <person name="Farkas M."/>
            <person name="Kriszt B."/>
            <person name="Maroti G."/>
            <person name="Horvath B."/>
        </authorList>
    </citation>
    <scope>NUCLEOTIDE SEQUENCE [LARGE SCALE GENOMIC DNA]</scope>
    <source>
        <strain evidence="9 10">Buc</strain>
    </source>
</reference>
<organism evidence="9 10">
    <name type="scientific">Zoogloea oleivorans</name>
    <dbReference type="NCBI Taxonomy" id="1552750"/>
    <lineage>
        <taxon>Bacteria</taxon>
        <taxon>Pseudomonadati</taxon>
        <taxon>Pseudomonadota</taxon>
        <taxon>Betaproteobacteria</taxon>
        <taxon>Rhodocyclales</taxon>
        <taxon>Zoogloeaceae</taxon>
        <taxon>Zoogloea</taxon>
    </lineage>
</organism>
<evidence type="ECO:0000259" key="8">
    <source>
        <dbReference type="PROSITE" id="PS50893"/>
    </source>
</evidence>
<keyword evidence="10" id="KW-1185">Reference proteome</keyword>
<dbReference type="InterPro" id="IPR003439">
    <property type="entry name" value="ABC_transporter-like_ATP-bd"/>
</dbReference>
<dbReference type="OrthoDB" id="8524638at2"/>
<dbReference type="PANTHER" id="PTHR24220:SF86">
    <property type="entry name" value="ABC TRANSPORTER ABCH.1"/>
    <property type="match status" value="1"/>
</dbReference>
<evidence type="ECO:0000256" key="3">
    <source>
        <dbReference type="ARBA" id="ARBA00022741"/>
    </source>
</evidence>
<keyword evidence="5" id="KW-1133">Transmembrane helix</keyword>
<protein>
    <submittedName>
        <fullName evidence="9">ABC transporter ATP-binding protein</fullName>
    </submittedName>
</protein>
<dbReference type="Pfam" id="PF00005">
    <property type="entry name" value="ABC_tran"/>
    <property type="match status" value="1"/>
</dbReference>
<dbReference type="Gene3D" id="3.40.50.300">
    <property type="entry name" value="P-loop containing nucleotide triphosphate hydrolases"/>
    <property type="match status" value="1"/>
</dbReference>
<dbReference type="InterPro" id="IPR003593">
    <property type="entry name" value="AAA+_ATPase"/>
</dbReference>
<keyword evidence="4 9" id="KW-0067">ATP-binding</keyword>
<gene>
    <name evidence="9" type="ORF">ETQ85_09660</name>
</gene>
<accession>A0A6C2CZ91</accession>
<keyword evidence="1" id="KW-0813">Transport</keyword>
<name>A0A6C2CZ91_9RHOO</name>
<dbReference type="EMBL" id="SDKK01000008">
    <property type="protein sequence ID" value="TYC58789.1"/>
    <property type="molecule type" value="Genomic_DNA"/>
</dbReference>
<comment type="caution">
    <text evidence="9">The sequence shown here is derived from an EMBL/GenBank/DDBJ whole genome shotgun (WGS) entry which is preliminary data.</text>
</comment>
<dbReference type="SUPFAM" id="SSF52540">
    <property type="entry name" value="P-loop containing nucleoside triphosphate hydrolases"/>
    <property type="match status" value="1"/>
</dbReference>
<dbReference type="GO" id="GO:0005886">
    <property type="term" value="C:plasma membrane"/>
    <property type="evidence" value="ECO:0007669"/>
    <property type="project" value="TreeGrafter"/>
</dbReference>
<dbReference type="InterPro" id="IPR027417">
    <property type="entry name" value="P-loop_NTPase"/>
</dbReference>
<keyword evidence="5" id="KW-0472">Membrane</keyword>
<keyword evidence="3" id="KW-0547">Nucleotide-binding</keyword>
<comment type="similarity">
    <text evidence="7">Belongs to the ABC transporter superfamily. Macrolide exporter (TC 3.A.1.122) family.</text>
</comment>
<sequence>MPIIRIDDVSKIYRLGEQYVTALESVSLTVEPGVFMAIAGPSGSGKSTLLNIMGCIDTPSKGRVEIEGKDVSGQTPDELADVRARTIGFIFQTFNLLPVLSAEENVEYPLLQMPEISREERKERVARNLSMVGLSKYASHRPNQLSGGQRQRVAIARALVTNSRVVLADEPTANLDRRTGESILNLMRDINQNAGTTFVFSTHDKRVMNRADRLVRMEDGKITALGLRREGAWIFVQDRRTPGDDPDI</sequence>
<keyword evidence="2" id="KW-1003">Cell membrane</keyword>
<dbReference type="GO" id="GO:0046677">
    <property type="term" value="P:response to antibiotic"/>
    <property type="evidence" value="ECO:0007669"/>
    <property type="project" value="UniProtKB-KW"/>
</dbReference>
<evidence type="ECO:0000256" key="1">
    <source>
        <dbReference type="ARBA" id="ARBA00022448"/>
    </source>
</evidence>
<keyword evidence="5" id="KW-0812">Transmembrane</keyword>
<dbReference type="GO" id="GO:0022857">
    <property type="term" value="F:transmembrane transporter activity"/>
    <property type="evidence" value="ECO:0007669"/>
    <property type="project" value="TreeGrafter"/>
</dbReference>
<proteinExistence type="inferred from homology"/>
<keyword evidence="6" id="KW-0046">Antibiotic resistance</keyword>
<evidence type="ECO:0000256" key="4">
    <source>
        <dbReference type="ARBA" id="ARBA00022840"/>
    </source>
</evidence>
<dbReference type="AlphaFoldDB" id="A0A6C2CZ91"/>
<dbReference type="CDD" id="cd03255">
    <property type="entry name" value="ABC_MJ0796_LolCDE_FtsE"/>
    <property type="match status" value="1"/>
</dbReference>
<dbReference type="InterPro" id="IPR017871">
    <property type="entry name" value="ABC_transporter-like_CS"/>
</dbReference>
<dbReference type="SMART" id="SM00382">
    <property type="entry name" value="AAA"/>
    <property type="match status" value="1"/>
</dbReference>
<dbReference type="PANTHER" id="PTHR24220">
    <property type="entry name" value="IMPORT ATP-BINDING PROTEIN"/>
    <property type="match status" value="1"/>
</dbReference>
<evidence type="ECO:0000256" key="6">
    <source>
        <dbReference type="ARBA" id="ARBA00023251"/>
    </source>
</evidence>
<evidence type="ECO:0000256" key="7">
    <source>
        <dbReference type="ARBA" id="ARBA00038388"/>
    </source>
</evidence>
<dbReference type="GO" id="GO:0016887">
    <property type="term" value="F:ATP hydrolysis activity"/>
    <property type="evidence" value="ECO:0007669"/>
    <property type="project" value="InterPro"/>
</dbReference>
<dbReference type="InterPro" id="IPR015854">
    <property type="entry name" value="ABC_transpr_LolD-like"/>
</dbReference>
<evidence type="ECO:0000256" key="2">
    <source>
        <dbReference type="ARBA" id="ARBA00022475"/>
    </source>
</evidence>
<dbReference type="InterPro" id="IPR017911">
    <property type="entry name" value="MacB-like_ATP-bd"/>
</dbReference>
<dbReference type="GO" id="GO:0005524">
    <property type="term" value="F:ATP binding"/>
    <property type="evidence" value="ECO:0007669"/>
    <property type="project" value="UniProtKB-KW"/>
</dbReference>
<dbReference type="Proteomes" id="UP000389128">
    <property type="component" value="Unassembled WGS sequence"/>
</dbReference>
<dbReference type="GO" id="GO:0098796">
    <property type="term" value="C:membrane protein complex"/>
    <property type="evidence" value="ECO:0007669"/>
    <property type="project" value="UniProtKB-ARBA"/>
</dbReference>
<dbReference type="PROSITE" id="PS50893">
    <property type="entry name" value="ABC_TRANSPORTER_2"/>
    <property type="match status" value="1"/>
</dbReference>
<evidence type="ECO:0000313" key="10">
    <source>
        <dbReference type="Proteomes" id="UP000389128"/>
    </source>
</evidence>
<evidence type="ECO:0000313" key="9">
    <source>
        <dbReference type="EMBL" id="TYC58789.1"/>
    </source>
</evidence>
<evidence type="ECO:0000256" key="5">
    <source>
        <dbReference type="ARBA" id="ARBA00022989"/>
    </source>
</evidence>
<dbReference type="RefSeq" id="WP_148578849.1">
    <property type="nucleotide sequence ID" value="NZ_JAVEUW010000005.1"/>
</dbReference>